<proteinExistence type="predicted"/>
<organism evidence="1 2">
    <name type="scientific">Apaloderma vittatum</name>
    <name type="common">Bar-tailed trogon</name>
    <dbReference type="NCBI Taxonomy" id="57397"/>
    <lineage>
        <taxon>Eukaryota</taxon>
        <taxon>Metazoa</taxon>
        <taxon>Chordata</taxon>
        <taxon>Craniata</taxon>
        <taxon>Vertebrata</taxon>
        <taxon>Euteleostomi</taxon>
        <taxon>Archelosauria</taxon>
        <taxon>Archosauria</taxon>
        <taxon>Dinosauria</taxon>
        <taxon>Saurischia</taxon>
        <taxon>Theropoda</taxon>
        <taxon>Coelurosauria</taxon>
        <taxon>Aves</taxon>
        <taxon>Neognathae</taxon>
        <taxon>Neoaves</taxon>
        <taxon>Telluraves</taxon>
        <taxon>Coraciimorphae</taxon>
        <taxon>Trogoniformes</taxon>
        <taxon>Trogonidae</taxon>
        <taxon>Apaloderma</taxon>
    </lineage>
</organism>
<dbReference type="Proteomes" id="UP000054244">
    <property type="component" value="Unassembled WGS sequence"/>
</dbReference>
<accession>A0A091MT45</accession>
<dbReference type="EMBL" id="KL371073">
    <property type="protein sequence ID" value="KFP80531.1"/>
    <property type="molecule type" value="Genomic_DNA"/>
</dbReference>
<name>A0A091MT45_APAVI</name>
<dbReference type="AlphaFoldDB" id="A0A091MT45"/>
<protein>
    <submittedName>
        <fullName evidence="1">Uncharacterized protein</fullName>
    </submittedName>
</protein>
<evidence type="ECO:0000313" key="1">
    <source>
        <dbReference type="EMBL" id="KFP80531.1"/>
    </source>
</evidence>
<feature type="non-terminal residue" evidence="1">
    <location>
        <position position="39"/>
    </location>
</feature>
<keyword evidence="2" id="KW-1185">Reference proteome</keyword>
<sequence length="39" mass="4254">MSGRADIEGSKSDVYMNNCLPQASFPRGDFSDTSCLKPK</sequence>
<reference evidence="1 2" key="1">
    <citation type="submission" date="2014-04" db="EMBL/GenBank/DDBJ databases">
        <title>Genome evolution of avian class.</title>
        <authorList>
            <person name="Zhang G."/>
            <person name="Li C."/>
        </authorList>
    </citation>
    <scope>NUCLEOTIDE SEQUENCE [LARGE SCALE GENOMIC DNA]</scope>
    <source>
        <strain evidence="1">BGI_N311</strain>
    </source>
</reference>
<gene>
    <name evidence="1" type="ORF">N311_07170</name>
</gene>
<evidence type="ECO:0000313" key="2">
    <source>
        <dbReference type="Proteomes" id="UP000054244"/>
    </source>
</evidence>